<dbReference type="RefSeq" id="WP_296952563.1">
    <property type="nucleotide sequence ID" value="NZ_LT599021.1"/>
</dbReference>
<gene>
    <name evidence="1" type="ORF">KL86DYS2_20035</name>
</gene>
<reference evidence="1" key="1">
    <citation type="submission" date="2016-04" db="EMBL/GenBank/DDBJ databases">
        <authorList>
            <person name="Evans L.H."/>
            <person name="Alamgir A."/>
            <person name="Owens N."/>
            <person name="Weber N.D."/>
            <person name="Virtaneva K."/>
            <person name="Barbian K."/>
            <person name="Babar A."/>
            <person name="Rosenke K."/>
        </authorList>
    </citation>
    <scope>NUCLEOTIDE SEQUENCE</scope>
    <source>
        <strain evidence="1">86-2</strain>
    </source>
</reference>
<proteinExistence type="predicted"/>
<evidence type="ECO:0000313" key="1">
    <source>
        <dbReference type="EMBL" id="SBW10313.1"/>
    </source>
</evidence>
<protein>
    <submittedName>
        <fullName evidence="1">Uncharacterized protein</fullName>
    </submittedName>
</protein>
<name>A0A212KF27_9BACT</name>
<dbReference type="AlphaFoldDB" id="A0A212KF27"/>
<sequence length="160" mass="18256">MEELQINKISFSKKPIPIPAEYRPMYQIAIIVMILYNCCRANTSSLLKLHLLSWSVFSLKNMDYLSFFLRSNYAGQRPTWKIDPALNRALILSIADGFCEITSNKKYKLTPKGIGFANILNSDNELLTAEKDFLKKIGKQGLTEDLVIKLSQTNINYVES</sequence>
<accession>A0A212KF27</accession>
<organism evidence="1">
    <name type="scientific">uncultured Dysgonomonas sp</name>
    <dbReference type="NCBI Taxonomy" id="206096"/>
    <lineage>
        <taxon>Bacteria</taxon>
        <taxon>Pseudomonadati</taxon>
        <taxon>Bacteroidota</taxon>
        <taxon>Bacteroidia</taxon>
        <taxon>Bacteroidales</taxon>
        <taxon>Dysgonomonadaceae</taxon>
        <taxon>Dysgonomonas</taxon>
        <taxon>environmental samples</taxon>
    </lineage>
</organism>
<dbReference type="EMBL" id="FLUL01000002">
    <property type="protein sequence ID" value="SBW10313.1"/>
    <property type="molecule type" value="Genomic_DNA"/>
</dbReference>